<dbReference type="GO" id="GO:0008270">
    <property type="term" value="F:zinc ion binding"/>
    <property type="evidence" value="ECO:0007669"/>
    <property type="project" value="UniProtKB-KW"/>
</dbReference>
<organism evidence="12 13">
    <name type="scientific">Schizothecium vesticola</name>
    <dbReference type="NCBI Taxonomy" id="314040"/>
    <lineage>
        <taxon>Eukaryota</taxon>
        <taxon>Fungi</taxon>
        <taxon>Dikarya</taxon>
        <taxon>Ascomycota</taxon>
        <taxon>Pezizomycotina</taxon>
        <taxon>Sordariomycetes</taxon>
        <taxon>Sordariomycetidae</taxon>
        <taxon>Sordariales</taxon>
        <taxon>Schizotheciaceae</taxon>
        <taxon>Schizothecium</taxon>
    </lineage>
</organism>
<name>A0AA40EKS1_9PEZI</name>
<sequence length="973" mass="108493">MTAGVAAAVAPAASTNTGETASTTAGLFCAYCGKQFTRKEHLERHLPNHTNVKPHRCAFCQLSFSRRDLLVRHHTTYHEARDNNEPATGRIASVAGRTPIACQNCATAKTGCDKRTPCTRCTEKGLDCEARYARRSGKTAARQAQARTDHQEQLVKSPTQLSQPVSPSLTETAPSGACKAERPKSPAKNSIMSPDGLPAQLASPHLNMTPGSFPSPHQHLGSLDDFGAVGDMAAFQDYAGSTHWTSFEPLGYFPELQPYGDDMTIDHHDLIHGLNEDPSDHHDLMQGLNEDPSDLSGTPQLTPGSYSASEHTRDTSICSPRETDACTLVVEHNIPEFDEVKAAEDGWNLARCNPPMRMADCPSTSLVHLESLESMCKNEGSWGNLESYIQRVDWDAADLASVAPLSSRTRETMLVITQTFLHKALDNHRDNHRGRGRGRGSYSSISRDPSPGEFNFIVLPPSEILEYFLRSYVRSLSLYYPLIVAGKVDPNDLMQSTQTSTLLMLLMIAQGAAATPVTEARYLSAGLTETCRISLGHIQNLELKKDPITLRCALLFIVLGVWSGDKWLMDYAMGQRSMYMDMVKDAGMLNPQPARQTAADNKESLWHDWVDREGQNRLVYNYVMLDQELCLFYDTGPRFAINQLECPLPASEHLWMARNADEWLAVQAELARVPSAAQKLPMQPPVTQSLRQLFDDFVNDTLGPQELNLSPQQLRLLLYPLQTLISDQRQLVRSMMNRPLRSSLQAAAEQQMIQLEQLLTKWYILARNQLTYDDNCPVTRCNMALFHLISMNSEVDFSEIEKLARRDKFDGSDSELWLSQKRRFSDRVHTLYNAGQVLRWLRVMPRDRRPAWWSLAMYRVTLVIWADSLLRLDPHFQLNKPAGVGPVDPLIPIDLAPIVDNDTLIKGLKGEFGTPVLTLPSGLQIGLDKPVDVLAYGIKSIEDGSSTRLGDGIVRKLIKLAENWSIVTGPVPR</sequence>
<dbReference type="InterPro" id="IPR036864">
    <property type="entry name" value="Zn2-C6_fun-type_DNA-bd_sf"/>
</dbReference>
<dbReference type="Gene3D" id="3.30.160.60">
    <property type="entry name" value="Classic Zinc Finger"/>
    <property type="match status" value="2"/>
</dbReference>
<dbReference type="GO" id="GO:0003677">
    <property type="term" value="F:DNA binding"/>
    <property type="evidence" value="ECO:0007669"/>
    <property type="project" value="InterPro"/>
</dbReference>
<evidence type="ECO:0000256" key="4">
    <source>
        <dbReference type="ARBA" id="ARBA00022833"/>
    </source>
</evidence>
<feature type="domain" description="C2H2-type" evidence="11">
    <location>
        <begin position="55"/>
        <end position="83"/>
    </location>
</feature>
<evidence type="ECO:0000259" key="10">
    <source>
        <dbReference type="PROSITE" id="PS50048"/>
    </source>
</evidence>
<dbReference type="EMBL" id="JAUKUD010000006">
    <property type="protein sequence ID" value="KAK0741171.1"/>
    <property type="molecule type" value="Genomic_DNA"/>
</dbReference>
<dbReference type="SUPFAM" id="SSF57701">
    <property type="entry name" value="Zn2/Cys6 DNA-binding domain"/>
    <property type="match status" value="1"/>
</dbReference>
<feature type="compositionally biased region" description="Polar residues" evidence="9">
    <location>
        <begin position="295"/>
        <end position="309"/>
    </location>
</feature>
<feature type="region of interest" description="Disordered" evidence="9">
    <location>
        <begin position="139"/>
        <end position="219"/>
    </location>
</feature>
<keyword evidence="2" id="KW-0677">Repeat</keyword>
<keyword evidence="13" id="KW-1185">Reference proteome</keyword>
<dbReference type="PANTHER" id="PTHR47660:SF2">
    <property type="entry name" value="TRANSCRIPTION FACTOR WITH C2H2 AND ZN(2)-CYS(6) DNA BINDING DOMAIN (EUROFUNG)"/>
    <property type="match status" value="1"/>
</dbReference>
<proteinExistence type="predicted"/>
<protein>
    <submittedName>
        <fullName evidence="12">Uncharacterized protein</fullName>
    </submittedName>
</protein>
<keyword evidence="1" id="KW-0479">Metal-binding</keyword>
<gene>
    <name evidence="12" type="ORF">B0T18DRAFT_374432</name>
</gene>
<evidence type="ECO:0000256" key="3">
    <source>
        <dbReference type="ARBA" id="ARBA00022771"/>
    </source>
</evidence>
<dbReference type="GO" id="GO:0006351">
    <property type="term" value="P:DNA-templated transcription"/>
    <property type="evidence" value="ECO:0007669"/>
    <property type="project" value="InterPro"/>
</dbReference>
<keyword evidence="5" id="KW-0805">Transcription regulation</keyword>
<evidence type="ECO:0000256" key="9">
    <source>
        <dbReference type="SAM" id="MobiDB-lite"/>
    </source>
</evidence>
<dbReference type="CDD" id="cd00067">
    <property type="entry name" value="GAL4"/>
    <property type="match status" value="1"/>
</dbReference>
<dbReference type="FunFam" id="3.30.160.60:FF:000100">
    <property type="entry name" value="Zinc finger 45-like"/>
    <property type="match status" value="1"/>
</dbReference>
<evidence type="ECO:0000256" key="2">
    <source>
        <dbReference type="ARBA" id="ARBA00022737"/>
    </source>
</evidence>
<dbReference type="InterPro" id="IPR001138">
    <property type="entry name" value="Zn2Cys6_DnaBD"/>
</dbReference>
<feature type="compositionally biased region" description="Polar residues" evidence="9">
    <location>
        <begin position="154"/>
        <end position="173"/>
    </location>
</feature>
<dbReference type="PROSITE" id="PS00463">
    <property type="entry name" value="ZN2_CY6_FUNGAL_1"/>
    <property type="match status" value="1"/>
</dbReference>
<comment type="caution">
    <text evidence="12">The sequence shown here is derived from an EMBL/GenBank/DDBJ whole genome shotgun (WGS) entry which is preliminary data.</text>
</comment>
<evidence type="ECO:0000256" key="1">
    <source>
        <dbReference type="ARBA" id="ARBA00022723"/>
    </source>
</evidence>
<dbReference type="AlphaFoldDB" id="A0AA40EKS1"/>
<keyword evidence="3 8" id="KW-0863">Zinc-finger</keyword>
<dbReference type="InterPro" id="IPR013087">
    <property type="entry name" value="Znf_C2H2_type"/>
</dbReference>
<dbReference type="Proteomes" id="UP001172155">
    <property type="component" value="Unassembled WGS sequence"/>
</dbReference>
<dbReference type="PROSITE" id="PS00028">
    <property type="entry name" value="ZINC_FINGER_C2H2_1"/>
    <property type="match status" value="2"/>
</dbReference>
<evidence type="ECO:0000256" key="7">
    <source>
        <dbReference type="ARBA" id="ARBA00023242"/>
    </source>
</evidence>
<evidence type="ECO:0000259" key="11">
    <source>
        <dbReference type="PROSITE" id="PS50157"/>
    </source>
</evidence>
<evidence type="ECO:0000313" key="13">
    <source>
        <dbReference type="Proteomes" id="UP001172155"/>
    </source>
</evidence>
<feature type="domain" description="C2H2-type" evidence="11">
    <location>
        <begin position="27"/>
        <end position="54"/>
    </location>
</feature>
<dbReference type="SUPFAM" id="SSF57667">
    <property type="entry name" value="beta-beta-alpha zinc fingers"/>
    <property type="match status" value="1"/>
</dbReference>
<dbReference type="PANTHER" id="PTHR47660">
    <property type="entry name" value="TRANSCRIPTION FACTOR WITH C2H2 AND ZN(2)-CYS(6) DNA BINDING DOMAIN (EUROFUNG)-RELATED-RELATED"/>
    <property type="match status" value="1"/>
</dbReference>
<dbReference type="Pfam" id="PF00172">
    <property type="entry name" value="Zn_clus"/>
    <property type="match status" value="1"/>
</dbReference>
<dbReference type="GO" id="GO:0000981">
    <property type="term" value="F:DNA-binding transcription factor activity, RNA polymerase II-specific"/>
    <property type="evidence" value="ECO:0007669"/>
    <property type="project" value="InterPro"/>
</dbReference>
<feature type="domain" description="Zn(2)-C6 fungal-type" evidence="10">
    <location>
        <begin position="101"/>
        <end position="128"/>
    </location>
</feature>
<dbReference type="PROSITE" id="PS50157">
    <property type="entry name" value="ZINC_FINGER_C2H2_2"/>
    <property type="match status" value="2"/>
</dbReference>
<feature type="region of interest" description="Disordered" evidence="9">
    <location>
        <begin position="427"/>
        <end position="447"/>
    </location>
</feature>
<dbReference type="Gene3D" id="4.10.240.10">
    <property type="entry name" value="Zn(2)-C6 fungal-type DNA-binding domain"/>
    <property type="match status" value="1"/>
</dbReference>
<evidence type="ECO:0000256" key="5">
    <source>
        <dbReference type="ARBA" id="ARBA00023015"/>
    </source>
</evidence>
<reference evidence="12" key="1">
    <citation type="submission" date="2023-06" db="EMBL/GenBank/DDBJ databases">
        <title>Genome-scale phylogeny and comparative genomics of the fungal order Sordariales.</title>
        <authorList>
            <consortium name="Lawrence Berkeley National Laboratory"/>
            <person name="Hensen N."/>
            <person name="Bonometti L."/>
            <person name="Westerberg I."/>
            <person name="Brannstrom I.O."/>
            <person name="Guillou S."/>
            <person name="Cros-Aarteil S."/>
            <person name="Calhoun S."/>
            <person name="Haridas S."/>
            <person name="Kuo A."/>
            <person name="Mondo S."/>
            <person name="Pangilinan J."/>
            <person name="Riley R."/>
            <person name="LaButti K."/>
            <person name="Andreopoulos B."/>
            <person name="Lipzen A."/>
            <person name="Chen C."/>
            <person name="Yanf M."/>
            <person name="Daum C."/>
            <person name="Ng V."/>
            <person name="Clum A."/>
            <person name="Steindorff A."/>
            <person name="Ohm R."/>
            <person name="Martin F."/>
            <person name="Silar P."/>
            <person name="Natvig D."/>
            <person name="Lalanne C."/>
            <person name="Gautier V."/>
            <person name="Ament-velasquez S.L."/>
            <person name="Kruys A."/>
            <person name="Hutchinson M.I."/>
            <person name="Powell A.J."/>
            <person name="Barry K."/>
            <person name="Miller A.N."/>
            <person name="Grigoriev I.V."/>
            <person name="Debuchy R."/>
            <person name="Gladieux P."/>
            <person name="Thoren M.H."/>
            <person name="Johannesson H."/>
        </authorList>
    </citation>
    <scope>NUCLEOTIDE SEQUENCE</scope>
    <source>
        <strain evidence="12">SMH3187-1</strain>
    </source>
</reference>
<evidence type="ECO:0000256" key="8">
    <source>
        <dbReference type="PROSITE-ProRule" id="PRU00042"/>
    </source>
</evidence>
<dbReference type="SMART" id="SM00355">
    <property type="entry name" value="ZnF_C2H2"/>
    <property type="match status" value="2"/>
</dbReference>
<keyword evidence="6" id="KW-0804">Transcription</keyword>
<feature type="compositionally biased region" description="Basic and acidic residues" evidence="9">
    <location>
        <begin position="274"/>
        <end position="284"/>
    </location>
</feature>
<keyword evidence="7" id="KW-0539">Nucleus</keyword>
<dbReference type="PROSITE" id="PS50048">
    <property type="entry name" value="ZN2_CY6_FUNGAL_2"/>
    <property type="match status" value="1"/>
</dbReference>
<accession>A0AA40EKS1</accession>
<dbReference type="Pfam" id="PF00096">
    <property type="entry name" value="zf-C2H2"/>
    <property type="match status" value="1"/>
</dbReference>
<evidence type="ECO:0000256" key="6">
    <source>
        <dbReference type="ARBA" id="ARBA00023163"/>
    </source>
</evidence>
<dbReference type="InterPro" id="IPR036236">
    <property type="entry name" value="Znf_C2H2_sf"/>
</dbReference>
<dbReference type="SMART" id="SM00066">
    <property type="entry name" value="GAL4"/>
    <property type="match status" value="1"/>
</dbReference>
<keyword evidence="4" id="KW-0862">Zinc</keyword>
<feature type="region of interest" description="Disordered" evidence="9">
    <location>
        <begin position="274"/>
        <end position="317"/>
    </location>
</feature>
<evidence type="ECO:0000313" key="12">
    <source>
        <dbReference type="EMBL" id="KAK0741171.1"/>
    </source>
</evidence>